<accession>A0A2V0PFI2</accession>
<protein>
    <recommendedName>
        <fullName evidence="2">FAS1 domain-containing protein</fullName>
    </recommendedName>
</protein>
<dbReference type="AlphaFoldDB" id="A0A2V0PFI2"/>
<sequence>MSRRIGAVVALCLLLGACGPAAAAKYDSFWAAITANPKLKSMQGFLDAAPDIKSALQNPKLAGSTVFAPTDDAFAAMQKLVPNAAELYKNSVIVKMAISIHLVPGMYPSDKLSNGMKLQSRLAGASGELTILKSGGSVKVQSAGSTASVVEADIGAGEGGVLHVIDSMLLPVKISSGTPVAVPAAVGGR</sequence>
<dbReference type="InParanoid" id="A0A2V0PFI2"/>
<gene>
    <name evidence="3" type="ORF">Rsub_08261</name>
</gene>
<dbReference type="SUPFAM" id="SSF82153">
    <property type="entry name" value="FAS1 domain"/>
    <property type="match status" value="1"/>
</dbReference>
<dbReference type="Pfam" id="PF02469">
    <property type="entry name" value="Fasciclin"/>
    <property type="match status" value="1"/>
</dbReference>
<evidence type="ECO:0000259" key="2">
    <source>
        <dbReference type="PROSITE" id="PS50213"/>
    </source>
</evidence>
<dbReference type="PROSITE" id="PS50213">
    <property type="entry name" value="FAS1"/>
    <property type="match status" value="1"/>
</dbReference>
<dbReference type="Gene3D" id="2.30.180.10">
    <property type="entry name" value="FAS1 domain"/>
    <property type="match status" value="1"/>
</dbReference>
<dbReference type="InterPro" id="IPR000782">
    <property type="entry name" value="FAS1_domain"/>
</dbReference>
<proteinExistence type="predicted"/>
<evidence type="ECO:0000313" key="3">
    <source>
        <dbReference type="EMBL" id="GBF95825.1"/>
    </source>
</evidence>
<feature type="chain" id="PRO_5015847020" description="FAS1 domain-containing protein" evidence="1">
    <location>
        <begin position="24"/>
        <end position="189"/>
    </location>
</feature>
<comment type="caution">
    <text evidence="3">The sequence shown here is derived from an EMBL/GenBank/DDBJ whole genome shotgun (WGS) entry which is preliminary data.</text>
</comment>
<evidence type="ECO:0000256" key="1">
    <source>
        <dbReference type="SAM" id="SignalP"/>
    </source>
</evidence>
<dbReference type="PROSITE" id="PS51257">
    <property type="entry name" value="PROKAR_LIPOPROTEIN"/>
    <property type="match status" value="1"/>
</dbReference>
<dbReference type="InterPro" id="IPR036378">
    <property type="entry name" value="FAS1_dom_sf"/>
</dbReference>
<dbReference type="FunCoup" id="A0A2V0PFI2">
    <property type="interactions" value="336"/>
</dbReference>
<reference evidence="3 4" key="1">
    <citation type="journal article" date="2018" name="Sci. Rep.">
        <title>Raphidocelis subcapitata (=Pseudokirchneriella subcapitata) provides an insight into genome evolution and environmental adaptations in the Sphaeropleales.</title>
        <authorList>
            <person name="Suzuki S."/>
            <person name="Yamaguchi H."/>
            <person name="Nakajima N."/>
            <person name="Kawachi M."/>
        </authorList>
    </citation>
    <scope>NUCLEOTIDE SEQUENCE [LARGE SCALE GENOMIC DNA]</scope>
    <source>
        <strain evidence="3 4">NIES-35</strain>
    </source>
</reference>
<keyword evidence="4" id="KW-1185">Reference proteome</keyword>
<dbReference type="Proteomes" id="UP000247498">
    <property type="component" value="Unassembled WGS sequence"/>
</dbReference>
<dbReference type="GO" id="GO:0005615">
    <property type="term" value="C:extracellular space"/>
    <property type="evidence" value="ECO:0007669"/>
    <property type="project" value="TreeGrafter"/>
</dbReference>
<feature type="domain" description="FAS1" evidence="2">
    <location>
        <begin position="26"/>
        <end position="169"/>
    </location>
</feature>
<dbReference type="SMART" id="SM00554">
    <property type="entry name" value="FAS1"/>
    <property type="match status" value="1"/>
</dbReference>
<feature type="signal peptide" evidence="1">
    <location>
        <begin position="1"/>
        <end position="23"/>
    </location>
</feature>
<evidence type="ECO:0000313" key="4">
    <source>
        <dbReference type="Proteomes" id="UP000247498"/>
    </source>
</evidence>
<keyword evidence="1" id="KW-0732">Signal</keyword>
<name>A0A2V0PFI2_9CHLO</name>
<dbReference type="EMBL" id="BDRX01000070">
    <property type="protein sequence ID" value="GBF95825.1"/>
    <property type="molecule type" value="Genomic_DNA"/>
</dbReference>
<dbReference type="PANTHER" id="PTHR10900:SF77">
    <property type="entry name" value="FI19380P1"/>
    <property type="match status" value="1"/>
</dbReference>
<dbReference type="OrthoDB" id="544975at2759"/>
<dbReference type="PANTHER" id="PTHR10900">
    <property type="entry name" value="PERIOSTIN-RELATED"/>
    <property type="match status" value="1"/>
</dbReference>
<dbReference type="InterPro" id="IPR050904">
    <property type="entry name" value="Adhesion/Biosynth-related"/>
</dbReference>
<organism evidence="3 4">
    <name type="scientific">Raphidocelis subcapitata</name>
    <dbReference type="NCBI Taxonomy" id="307507"/>
    <lineage>
        <taxon>Eukaryota</taxon>
        <taxon>Viridiplantae</taxon>
        <taxon>Chlorophyta</taxon>
        <taxon>core chlorophytes</taxon>
        <taxon>Chlorophyceae</taxon>
        <taxon>CS clade</taxon>
        <taxon>Sphaeropleales</taxon>
        <taxon>Selenastraceae</taxon>
        <taxon>Raphidocelis</taxon>
    </lineage>
</organism>